<evidence type="ECO:0000256" key="1">
    <source>
        <dbReference type="ARBA" id="ARBA00010820"/>
    </source>
</evidence>
<organism evidence="4 5">
    <name type="scientific">Platanthera zijinensis</name>
    <dbReference type="NCBI Taxonomy" id="2320716"/>
    <lineage>
        <taxon>Eukaryota</taxon>
        <taxon>Viridiplantae</taxon>
        <taxon>Streptophyta</taxon>
        <taxon>Embryophyta</taxon>
        <taxon>Tracheophyta</taxon>
        <taxon>Spermatophyta</taxon>
        <taxon>Magnoliopsida</taxon>
        <taxon>Liliopsida</taxon>
        <taxon>Asparagales</taxon>
        <taxon>Orchidaceae</taxon>
        <taxon>Orchidoideae</taxon>
        <taxon>Orchideae</taxon>
        <taxon>Orchidinae</taxon>
        <taxon>Platanthera</taxon>
    </lineage>
</organism>
<dbReference type="EMBL" id="JBBWWQ010000014">
    <property type="protein sequence ID" value="KAK8930581.1"/>
    <property type="molecule type" value="Genomic_DNA"/>
</dbReference>
<feature type="compositionally biased region" description="Low complexity" evidence="2">
    <location>
        <begin position="13"/>
        <end position="34"/>
    </location>
</feature>
<evidence type="ECO:0000256" key="2">
    <source>
        <dbReference type="SAM" id="MobiDB-lite"/>
    </source>
</evidence>
<sequence length="451" mass="48717">MPKKNKEAPFSPPASSSSSSSSSSSASSSTGEDSSPPPANSPVKKPSADFPVNVLRKHADPSSKSIAHEKRHKDDGSLSTDASTEEEEEDESCEDSGAAVARSNPPLLIRESRNAGKQAANTYSSDLGSEDGEEEEEEEEEDYSSKSAQQPPPPPPPQAAGSTARHNPAVPISGSNPVSEDESENSSDSSMSAPPPPSPPRGSSHRAADPSLMPFSSKPMSGKRLATPSAQISQKRRRTADIVGADGGQAKKEIPRRIWSKEDELSLLQCILDYKENHGLIPSTQVQLKSLLKALNDSLSTSVTLTQMNAKIRLLRNKHNNASAKTVKGAENQRVSNARPAAVFDLLTKIWGSSTDSCFLENKIKPERISSKEIQGKVKPFAEEYPFLHCFLMSEHPSNNALVIESRIPAAKAIEFEAECKKLERAEIQLHMQKVKLLPSALKLIEDTLVE</sequence>
<feature type="compositionally biased region" description="Basic and acidic residues" evidence="2">
    <location>
        <begin position="57"/>
        <end position="76"/>
    </location>
</feature>
<feature type="compositionally biased region" description="Acidic residues" evidence="2">
    <location>
        <begin position="83"/>
        <end position="94"/>
    </location>
</feature>
<dbReference type="PANTHER" id="PTHR31662">
    <property type="entry name" value="BNAANNG10740D PROTEIN-RELATED"/>
    <property type="match status" value="1"/>
</dbReference>
<name>A0AAP0G0F4_9ASPA</name>
<reference evidence="4 5" key="1">
    <citation type="journal article" date="2022" name="Nat. Plants">
        <title>Genomes of leafy and leafless Platanthera orchids illuminate the evolution of mycoheterotrophy.</title>
        <authorList>
            <person name="Li M.H."/>
            <person name="Liu K.W."/>
            <person name="Li Z."/>
            <person name="Lu H.C."/>
            <person name="Ye Q.L."/>
            <person name="Zhang D."/>
            <person name="Wang J.Y."/>
            <person name="Li Y.F."/>
            <person name="Zhong Z.M."/>
            <person name="Liu X."/>
            <person name="Yu X."/>
            <person name="Liu D.K."/>
            <person name="Tu X.D."/>
            <person name="Liu B."/>
            <person name="Hao Y."/>
            <person name="Liao X.Y."/>
            <person name="Jiang Y.T."/>
            <person name="Sun W.H."/>
            <person name="Chen J."/>
            <person name="Chen Y.Q."/>
            <person name="Ai Y."/>
            <person name="Zhai J.W."/>
            <person name="Wu S.S."/>
            <person name="Zhou Z."/>
            <person name="Hsiao Y.Y."/>
            <person name="Wu W.L."/>
            <person name="Chen Y.Y."/>
            <person name="Lin Y.F."/>
            <person name="Hsu J.L."/>
            <person name="Li C.Y."/>
            <person name="Wang Z.W."/>
            <person name="Zhao X."/>
            <person name="Zhong W.Y."/>
            <person name="Ma X.K."/>
            <person name="Ma L."/>
            <person name="Huang J."/>
            <person name="Chen G.Z."/>
            <person name="Huang M.Z."/>
            <person name="Huang L."/>
            <person name="Peng D.H."/>
            <person name="Luo Y.B."/>
            <person name="Zou S.Q."/>
            <person name="Chen S.P."/>
            <person name="Lan S."/>
            <person name="Tsai W.C."/>
            <person name="Van de Peer Y."/>
            <person name="Liu Z.J."/>
        </authorList>
    </citation>
    <scope>NUCLEOTIDE SEQUENCE [LARGE SCALE GENOMIC DNA]</scope>
    <source>
        <strain evidence="4">Lor287</strain>
    </source>
</reference>
<dbReference type="InterPro" id="IPR053932">
    <property type="entry name" value="GeBP-like_DBD"/>
</dbReference>
<accession>A0AAP0G0F4</accession>
<feature type="region of interest" description="Disordered" evidence="2">
    <location>
        <begin position="1"/>
        <end position="240"/>
    </location>
</feature>
<gene>
    <name evidence="4" type="ORF">KSP39_PZI016086</name>
</gene>
<comment type="caution">
    <text evidence="4">The sequence shown here is derived from an EMBL/GenBank/DDBJ whole genome shotgun (WGS) entry which is preliminary data.</text>
</comment>
<keyword evidence="5" id="KW-1185">Reference proteome</keyword>
<evidence type="ECO:0000313" key="4">
    <source>
        <dbReference type="EMBL" id="KAK8930581.1"/>
    </source>
</evidence>
<proteinExistence type="inferred from homology"/>
<evidence type="ECO:0000313" key="5">
    <source>
        <dbReference type="Proteomes" id="UP001418222"/>
    </source>
</evidence>
<protein>
    <recommendedName>
        <fullName evidence="3">Glabrous enhancer-binding protein-like DBD domain-containing protein</fullName>
    </recommendedName>
</protein>
<dbReference type="GO" id="GO:0006355">
    <property type="term" value="P:regulation of DNA-templated transcription"/>
    <property type="evidence" value="ECO:0007669"/>
    <property type="project" value="InterPro"/>
</dbReference>
<comment type="similarity">
    <text evidence="1">Belongs to the GeBP family.</text>
</comment>
<dbReference type="InterPro" id="IPR007592">
    <property type="entry name" value="GEBP"/>
</dbReference>
<dbReference type="Proteomes" id="UP001418222">
    <property type="component" value="Unassembled WGS sequence"/>
</dbReference>
<evidence type="ECO:0000259" key="3">
    <source>
        <dbReference type="Pfam" id="PF04504"/>
    </source>
</evidence>
<dbReference type="AlphaFoldDB" id="A0AAP0G0F4"/>
<dbReference type="GO" id="GO:0005634">
    <property type="term" value="C:nucleus"/>
    <property type="evidence" value="ECO:0007669"/>
    <property type="project" value="TreeGrafter"/>
</dbReference>
<feature type="compositionally biased region" description="Acidic residues" evidence="2">
    <location>
        <begin position="128"/>
        <end position="142"/>
    </location>
</feature>
<feature type="domain" description="Glabrous enhancer-binding protein-like DBD" evidence="3">
    <location>
        <begin position="256"/>
        <end position="352"/>
    </location>
</feature>
<dbReference type="Pfam" id="PF04504">
    <property type="entry name" value="GeBP-like_DBD"/>
    <property type="match status" value="1"/>
</dbReference>